<keyword evidence="1" id="KW-0472">Membrane</keyword>
<evidence type="ECO:0000313" key="2">
    <source>
        <dbReference type="EMBL" id="EWS71049.1"/>
    </source>
</evidence>
<feature type="transmembrane region" description="Helical" evidence="1">
    <location>
        <begin position="452"/>
        <end position="469"/>
    </location>
</feature>
<proteinExistence type="predicted"/>
<protein>
    <submittedName>
        <fullName evidence="2">Kelch motif protein</fullName>
    </submittedName>
</protein>
<evidence type="ECO:0000313" key="3">
    <source>
        <dbReference type="Proteomes" id="UP000009168"/>
    </source>
</evidence>
<dbReference type="EMBL" id="GG662241">
    <property type="protein sequence ID" value="EWS71049.1"/>
    <property type="molecule type" value="Genomic_DNA"/>
</dbReference>
<keyword evidence="1" id="KW-1133">Transmembrane helix</keyword>
<organism evidence="2 3">
    <name type="scientific">Tetrahymena thermophila (strain SB210)</name>
    <dbReference type="NCBI Taxonomy" id="312017"/>
    <lineage>
        <taxon>Eukaryota</taxon>
        <taxon>Sar</taxon>
        <taxon>Alveolata</taxon>
        <taxon>Ciliophora</taxon>
        <taxon>Intramacronucleata</taxon>
        <taxon>Oligohymenophorea</taxon>
        <taxon>Hymenostomatida</taxon>
        <taxon>Tetrahymenina</taxon>
        <taxon>Tetrahymenidae</taxon>
        <taxon>Tetrahymena</taxon>
    </lineage>
</organism>
<feature type="transmembrane region" description="Helical" evidence="1">
    <location>
        <begin position="481"/>
        <end position="507"/>
    </location>
</feature>
<accession>W7XDY1</accession>
<dbReference type="InterPro" id="IPR027417">
    <property type="entry name" value="P-loop_NTPase"/>
</dbReference>
<dbReference type="SUPFAM" id="SSF52540">
    <property type="entry name" value="P-loop containing nucleoside triphosphate hydrolases"/>
    <property type="match status" value="1"/>
</dbReference>
<gene>
    <name evidence="2" type="ORF">TTHERM_001055589</name>
</gene>
<dbReference type="RefSeq" id="XP_012656415.1">
    <property type="nucleotide sequence ID" value="XM_012800961.1"/>
</dbReference>
<dbReference type="KEGG" id="tet:TTHERM_001055589"/>
<dbReference type="GeneID" id="24441583"/>
<sequence length="728" mass="85873">MELFFFTTVLRQNLENNNRGPEYVIIKKDIQNQQKNLCTLHSDGVFATLQIGDGNQAQQLENSGFLKFLDENSECKIKLIMAIGSTGVGKSLIMNFLIQEYQNKQVCTEIFPIGTSTDSQTIGIKYYFFKIQKEQKFEKDEIVVFFDCEGFDYSNDNIYHQNMRKMICLISKLSTCLLYVHKTIRLEKGFENILKLINIGEENYTHSNFVEILNNWNGQDVEDIKNKYQFIQKVYRLEQFKYNQNRIIKDNEFREFQQKIKNLSYYCKLAKYTTTQKTCQSFKRSQTCKSFKEILISCFQIIEAQMNTCSIEIFIELIDKQLQLKQEYSEIMKFIKQDFLSDYQNRFKKINDRVGKSYISQTIYELFNISFQSYQQGYAQQKFEYYYQKWYKSFEEAFKEMLQRGTKLNDEQQNKIINQYLTLDSIKPDEIRQYEKYVDKIKLEGEVVRSKLLFSILFLGSSAGALMTADSMVAAGIIMMIGVGTLALVLSLFTLSGIVGFGIFSYFNHKNKICSHSQTLTELLYKSITNDEIVKNQIQQNFIKMQQLLRKQIQGFEKYTQELEANDKDIICFLMFINLISKPFDENQLKDLQSYQSSSSYLKDQQILQIAFKQAKQLNQNQPIDLQRIYSSKKINIEDKDIGICMGLNCIELKNELREKYKNQFSDMQNDELYKALFVLKNRNQNLLVSFVIHTYFEEYIQSYEFAKLVMEKDLIQKALNLQSKIFQ</sequence>
<dbReference type="InParanoid" id="W7XDY1"/>
<dbReference type="Proteomes" id="UP000009168">
    <property type="component" value="Unassembled WGS sequence"/>
</dbReference>
<name>W7XDY1_TETTS</name>
<dbReference type="Gene3D" id="3.40.50.300">
    <property type="entry name" value="P-loop containing nucleotide triphosphate hydrolases"/>
    <property type="match status" value="1"/>
</dbReference>
<keyword evidence="1" id="KW-0812">Transmembrane</keyword>
<evidence type="ECO:0000256" key="1">
    <source>
        <dbReference type="SAM" id="Phobius"/>
    </source>
</evidence>
<keyword evidence="3" id="KW-1185">Reference proteome</keyword>
<reference evidence="3" key="1">
    <citation type="journal article" date="2006" name="PLoS Biol.">
        <title>Macronuclear genome sequence of the ciliate Tetrahymena thermophila, a model eukaryote.</title>
        <authorList>
            <person name="Eisen J.A."/>
            <person name="Coyne R.S."/>
            <person name="Wu M."/>
            <person name="Wu D."/>
            <person name="Thiagarajan M."/>
            <person name="Wortman J.R."/>
            <person name="Badger J.H."/>
            <person name="Ren Q."/>
            <person name="Amedeo P."/>
            <person name="Jones K.M."/>
            <person name="Tallon L.J."/>
            <person name="Delcher A.L."/>
            <person name="Salzberg S.L."/>
            <person name="Silva J.C."/>
            <person name="Haas B.J."/>
            <person name="Majoros W.H."/>
            <person name="Farzad M."/>
            <person name="Carlton J.M."/>
            <person name="Smith R.K. Jr."/>
            <person name="Garg J."/>
            <person name="Pearlman R.E."/>
            <person name="Karrer K.M."/>
            <person name="Sun L."/>
            <person name="Manning G."/>
            <person name="Elde N.C."/>
            <person name="Turkewitz A.P."/>
            <person name="Asai D.J."/>
            <person name="Wilkes D.E."/>
            <person name="Wang Y."/>
            <person name="Cai H."/>
            <person name="Collins K."/>
            <person name="Stewart B.A."/>
            <person name="Lee S.R."/>
            <person name="Wilamowska K."/>
            <person name="Weinberg Z."/>
            <person name="Ruzzo W.L."/>
            <person name="Wloga D."/>
            <person name="Gaertig J."/>
            <person name="Frankel J."/>
            <person name="Tsao C.-C."/>
            <person name="Gorovsky M.A."/>
            <person name="Keeling P.J."/>
            <person name="Waller R.F."/>
            <person name="Patron N.J."/>
            <person name="Cherry J.M."/>
            <person name="Stover N.A."/>
            <person name="Krieger C.J."/>
            <person name="del Toro C."/>
            <person name="Ryder H.F."/>
            <person name="Williamson S.C."/>
            <person name="Barbeau R.A."/>
            <person name="Hamilton E.P."/>
            <person name="Orias E."/>
        </authorList>
    </citation>
    <scope>NUCLEOTIDE SEQUENCE [LARGE SCALE GENOMIC DNA]</scope>
    <source>
        <strain evidence="3">SB210</strain>
    </source>
</reference>
<dbReference type="AlphaFoldDB" id="W7XDY1"/>
<dbReference type="CDD" id="cd00882">
    <property type="entry name" value="Ras_like_GTPase"/>
    <property type="match status" value="1"/>
</dbReference>